<dbReference type="Proteomes" id="UP001153365">
    <property type="component" value="Unassembled WGS sequence"/>
</dbReference>
<dbReference type="EMBL" id="CALTRL010000529">
    <property type="protein sequence ID" value="CAH7668475.1"/>
    <property type="molecule type" value="Genomic_DNA"/>
</dbReference>
<feature type="transmembrane region" description="Helical" evidence="4">
    <location>
        <begin position="7"/>
        <end position="29"/>
    </location>
</feature>
<evidence type="ECO:0000256" key="3">
    <source>
        <dbReference type="ARBA" id="ARBA00022801"/>
    </source>
</evidence>
<keyword evidence="7" id="KW-1185">Reference proteome</keyword>
<comment type="caution">
    <text evidence="6">The sequence shown here is derived from an EMBL/GenBank/DDBJ whole genome shotgun (WGS) entry which is preliminary data.</text>
</comment>
<organism evidence="6 7">
    <name type="scientific">Phakopsora pachyrhizi</name>
    <name type="common">Asian soybean rust disease fungus</name>
    <dbReference type="NCBI Taxonomy" id="170000"/>
    <lineage>
        <taxon>Eukaryota</taxon>
        <taxon>Fungi</taxon>
        <taxon>Dikarya</taxon>
        <taxon>Basidiomycota</taxon>
        <taxon>Pucciniomycotina</taxon>
        <taxon>Pucciniomycetes</taxon>
        <taxon>Pucciniales</taxon>
        <taxon>Phakopsoraceae</taxon>
        <taxon>Phakopsora</taxon>
    </lineage>
</organism>
<dbReference type="Gene3D" id="3.40.1210.10">
    <property type="entry name" value="Survival protein SurE-like phosphatase/nucleotidase"/>
    <property type="match status" value="1"/>
</dbReference>
<dbReference type="InterPro" id="IPR002828">
    <property type="entry name" value="SurE-like_Pase/nucleotidase"/>
</dbReference>
<comment type="similarity">
    <text evidence="1">Belongs to the SurE nucleotidase family.</text>
</comment>
<dbReference type="Pfam" id="PF01975">
    <property type="entry name" value="SurE"/>
    <property type="match status" value="1"/>
</dbReference>
<accession>A0AAV0ALJ8</accession>
<evidence type="ECO:0000256" key="4">
    <source>
        <dbReference type="SAM" id="Phobius"/>
    </source>
</evidence>
<reference evidence="6" key="1">
    <citation type="submission" date="2022-06" db="EMBL/GenBank/DDBJ databases">
        <authorList>
            <consortium name="SYNGENTA / RWTH Aachen University"/>
        </authorList>
    </citation>
    <scope>NUCLEOTIDE SEQUENCE</scope>
</reference>
<keyword evidence="3" id="KW-0378">Hydrolase</keyword>
<evidence type="ECO:0000313" key="6">
    <source>
        <dbReference type="EMBL" id="CAH7668475.1"/>
    </source>
</evidence>
<dbReference type="InterPro" id="IPR030048">
    <property type="entry name" value="SurE"/>
</dbReference>
<dbReference type="GO" id="GO:0008252">
    <property type="term" value="F:nucleotidase activity"/>
    <property type="evidence" value="ECO:0007669"/>
    <property type="project" value="InterPro"/>
</dbReference>
<feature type="domain" description="Survival protein SurE-like phosphatase/nucleotidase" evidence="5">
    <location>
        <begin position="77"/>
        <end position="286"/>
    </location>
</feature>
<dbReference type="InterPro" id="IPR036523">
    <property type="entry name" value="SurE-like_sf"/>
</dbReference>
<sequence>MAINIKFLNSLIFSLTIITIIFSHLNYLIKADANALSKRSFEQNSNNQINFLSPSEQFKRTYYLDNVKCKAKQKLKILQGNDDGWAEANIRALYKTITKLGHQSIISSPTENKSGTGKLSRDWKKLSKEGQYGSIKKGSEGTGSDLSDDRIWYVNAFPVDGIRFGLDHLSPKIYGSNPDMVITGPNVGKNIGLMTHFSGTFNAARYATKLGIPSISISVDENNRHSYKELRSGDASYIYANATIRLLNALLNPQNEHDLSGGEENIDFCSRILPYNCTLNVNLQEAGQEKNCKAAEDYKFVLTSLYGLDFDFGFSEYCDSIRLKGEFEILGRKTGCWATISVVNSEHKFKFNANTQRSDYNNVLKKLKNLLSCP</sequence>
<keyword evidence="4" id="KW-0472">Membrane</keyword>
<gene>
    <name evidence="6" type="ORF">PPACK8108_LOCUS2987</name>
</gene>
<evidence type="ECO:0000256" key="2">
    <source>
        <dbReference type="ARBA" id="ARBA00022723"/>
    </source>
</evidence>
<dbReference type="SUPFAM" id="SSF64167">
    <property type="entry name" value="SurE-like"/>
    <property type="match status" value="1"/>
</dbReference>
<evidence type="ECO:0000256" key="1">
    <source>
        <dbReference type="ARBA" id="ARBA00011062"/>
    </source>
</evidence>
<keyword evidence="2" id="KW-0479">Metal-binding</keyword>
<dbReference type="AlphaFoldDB" id="A0AAV0ALJ8"/>
<dbReference type="PANTHER" id="PTHR30457:SF0">
    <property type="entry name" value="PHOSPHATASE, PUTATIVE (AFU_ORTHOLOGUE AFUA_4G01070)-RELATED"/>
    <property type="match status" value="1"/>
</dbReference>
<protein>
    <submittedName>
        <fullName evidence="6">Survival protein sure-like phosphatase/nucleotidase</fullName>
    </submittedName>
</protein>
<evidence type="ECO:0000259" key="5">
    <source>
        <dbReference type="Pfam" id="PF01975"/>
    </source>
</evidence>
<dbReference type="PANTHER" id="PTHR30457">
    <property type="entry name" value="5'-NUCLEOTIDASE SURE"/>
    <property type="match status" value="1"/>
</dbReference>
<keyword evidence="4" id="KW-1133">Transmembrane helix</keyword>
<proteinExistence type="inferred from homology"/>
<dbReference type="GO" id="GO:0046872">
    <property type="term" value="F:metal ion binding"/>
    <property type="evidence" value="ECO:0007669"/>
    <property type="project" value="UniProtKB-KW"/>
</dbReference>
<evidence type="ECO:0000313" key="7">
    <source>
        <dbReference type="Proteomes" id="UP001153365"/>
    </source>
</evidence>
<name>A0AAV0ALJ8_PHAPC</name>
<keyword evidence="4" id="KW-0812">Transmembrane</keyword>